<dbReference type="Gene3D" id="3.10.20.80">
    <property type="entry name" value="Translation initiation factor 3 (IF-3), N-terminal domain"/>
    <property type="match status" value="1"/>
</dbReference>
<evidence type="ECO:0000313" key="9">
    <source>
        <dbReference type="EMBL" id="NMM65727.1"/>
    </source>
</evidence>
<dbReference type="GO" id="GO:0005829">
    <property type="term" value="C:cytosol"/>
    <property type="evidence" value="ECO:0007669"/>
    <property type="project" value="TreeGrafter"/>
</dbReference>
<dbReference type="PROSITE" id="PS00938">
    <property type="entry name" value="IF3"/>
    <property type="match status" value="1"/>
</dbReference>
<sequence>MINKNFNLNEGIRENEIRLADKEESIIIKTNEALNRAREEGLDLVMISPKAKPPVCRIMDYNKFLYEQSKKEKEARKNQKVVDIKEIRLRPNIEEHDIEIKANNAKKFLSNDNKVKVSIRFRGRENNYTHAGNKVFDIFISKIGDIAVIEKAPKLEGNNMIMILTPKR</sequence>
<comment type="function">
    <text evidence="4 6">IF-3 binds to the 30S ribosomal subunit and shifts the equilibrium between 70S ribosomes and their 50S and 30S subunits in favor of the free subunits, thus enhancing the availability of 30S subunits on which protein synthesis initiation begins.</text>
</comment>
<protein>
    <recommendedName>
        <fullName evidence="4 5">Translation initiation factor IF-3</fullName>
    </recommendedName>
</protein>
<name>A0A7Y0EMA2_9CLOT</name>
<dbReference type="InterPro" id="IPR019813">
    <property type="entry name" value="Translation_initiation_fac3_CS"/>
</dbReference>
<evidence type="ECO:0000256" key="5">
    <source>
        <dbReference type="NCBIfam" id="TIGR00168"/>
    </source>
</evidence>
<dbReference type="InterPro" id="IPR036787">
    <property type="entry name" value="T_IF-3_N_sf"/>
</dbReference>
<dbReference type="InterPro" id="IPR001288">
    <property type="entry name" value="Translation_initiation_fac_3"/>
</dbReference>
<keyword evidence="3 4" id="KW-0648">Protein biosynthesis</keyword>
<proteinExistence type="inferred from homology"/>
<dbReference type="SUPFAM" id="SSF55200">
    <property type="entry name" value="Translation initiation factor IF3, C-terminal domain"/>
    <property type="match status" value="1"/>
</dbReference>
<dbReference type="GO" id="GO:0003743">
    <property type="term" value="F:translation initiation factor activity"/>
    <property type="evidence" value="ECO:0007669"/>
    <property type="project" value="UniProtKB-UniRule"/>
</dbReference>
<evidence type="ECO:0000256" key="1">
    <source>
        <dbReference type="ARBA" id="ARBA00005439"/>
    </source>
</evidence>
<evidence type="ECO:0000256" key="4">
    <source>
        <dbReference type="HAMAP-Rule" id="MF_00080"/>
    </source>
</evidence>
<evidence type="ECO:0000256" key="6">
    <source>
        <dbReference type="RuleBase" id="RU000646"/>
    </source>
</evidence>
<dbReference type="HAMAP" id="MF_00080">
    <property type="entry name" value="IF_3"/>
    <property type="match status" value="1"/>
</dbReference>
<evidence type="ECO:0000256" key="3">
    <source>
        <dbReference type="ARBA" id="ARBA00022917"/>
    </source>
</evidence>
<dbReference type="AlphaFoldDB" id="A0A7Y0EMA2"/>
<reference evidence="9 10" key="1">
    <citation type="submission" date="2020-06" db="EMBL/GenBank/DDBJ databases">
        <title>Complete Genome Sequence of Clostridium muelleri sp. nov. P21T, an Acid-Alcohol Producing Acetogen Isolated from Old Hay.</title>
        <authorList>
            <person name="Duncan K.E."/>
            <person name="Tanner R.S."/>
        </authorList>
    </citation>
    <scope>NUCLEOTIDE SEQUENCE [LARGE SCALE GENOMIC DNA]</scope>
    <source>
        <strain evidence="9 10">P21</strain>
    </source>
</reference>
<evidence type="ECO:0000259" key="8">
    <source>
        <dbReference type="Pfam" id="PF05198"/>
    </source>
</evidence>
<gene>
    <name evidence="4" type="primary">infC</name>
    <name evidence="9" type="ORF">HBE96_24415</name>
</gene>
<evidence type="ECO:0000313" key="10">
    <source>
        <dbReference type="Proteomes" id="UP000537131"/>
    </source>
</evidence>
<dbReference type="InterPro" id="IPR036788">
    <property type="entry name" value="T_IF-3_C_sf"/>
</dbReference>
<dbReference type="Pfam" id="PF05198">
    <property type="entry name" value="IF3_N"/>
    <property type="match status" value="1"/>
</dbReference>
<comment type="caution">
    <text evidence="9">The sequence shown here is derived from an EMBL/GenBank/DDBJ whole genome shotgun (WGS) entry which is preliminary data.</text>
</comment>
<accession>A0A7Y0EMA2</accession>
<dbReference type="Pfam" id="PF00707">
    <property type="entry name" value="IF3_C"/>
    <property type="match status" value="1"/>
</dbReference>
<dbReference type="EMBL" id="JABBNI010000066">
    <property type="protein sequence ID" value="NMM65727.1"/>
    <property type="molecule type" value="Genomic_DNA"/>
</dbReference>
<comment type="subunit">
    <text evidence="4 6">Monomer.</text>
</comment>
<comment type="subcellular location">
    <subcellularLocation>
        <location evidence="4 6">Cytoplasm</location>
    </subcellularLocation>
</comment>
<keyword evidence="4" id="KW-0963">Cytoplasm</keyword>
<evidence type="ECO:0000259" key="7">
    <source>
        <dbReference type="Pfam" id="PF00707"/>
    </source>
</evidence>
<keyword evidence="10" id="KW-1185">Reference proteome</keyword>
<dbReference type="InterPro" id="IPR019814">
    <property type="entry name" value="Translation_initiation_fac_3_N"/>
</dbReference>
<dbReference type="PANTHER" id="PTHR10938:SF0">
    <property type="entry name" value="TRANSLATION INITIATION FACTOR IF-3, MITOCHONDRIAL"/>
    <property type="match status" value="1"/>
</dbReference>
<feature type="domain" description="Translation initiation factor 3 C-terminal" evidence="7">
    <location>
        <begin position="82"/>
        <end position="167"/>
    </location>
</feature>
<dbReference type="FunFam" id="3.30.110.10:FF:000001">
    <property type="entry name" value="Translation initiation factor IF-3"/>
    <property type="match status" value="1"/>
</dbReference>
<dbReference type="GO" id="GO:0043022">
    <property type="term" value="F:ribosome binding"/>
    <property type="evidence" value="ECO:0007669"/>
    <property type="project" value="TreeGrafter"/>
</dbReference>
<dbReference type="GO" id="GO:0032790">
    <property type="term" value="P:ribosome disassembly"/>
    <property type="evidence" value="ECO:0007669"/>
    <property type="project" value="TreeGrafter"/>
</dbReference>
<dbReference type="SUPFAM" id="SSF54364">
    <property type="entry name" value="Translation initiation factor IF3, N-terminal domain"/>
    <property type="match status" value="1"/>
</dbReference>
<dbReference type="Gene3D" id="3.30.110.10">
    <property type="entry name" value="Translation initiation factor 3 (IF-3), C-terminal domain"/>
    <property type="match status" value="1"/>
</dbReference>
<dbReference type="NCBIfam" id="TIGR00168">
    <property type="entry name" value="infC"/>
    <property type="match status" value="1"/>
</dbReference>
<feature type="domain" description="Translation initiation factor 3 N-terminal" evidence="8">
    <location>
        <begin position="9"/>
        <end position="75"/>
    </location>
</feature>
<dbReference type="PANTHER" id="PTHR10938">
    <property type="entry name" value="TRANSLATION INITIATION FACTOR IF-3"/>
    <property type="match status" value="1"/>
</dbReference>
<dbReference type="InterPro" id="IPR019815">
    <property type="entry name" value="Translation_initiation_fac_3_C"/>
</dbReference>
<comment type="similarity">
    <text evidence="1 4 6">Belongs to the IF-3 family.</text>
</comment>
<dbReference type="Proteomes" id="UP000537131">
    <property type="component" value="Unassembled WGS sequence"/>
</dbReference>
<organism evidence="9 10">
    <name type="scientific">Clostridium muellerianum</name>
    <dbReference type="NCBI Taxonomy" id="2716538"/>
    <lineage>
        <taxon>Bacteria</taxon>
        <taxon>Bacillati</taxon>
        <taxon>Bacillota</taxon>
        <taxon>Clostridia</taxon>
        <taxon>Eubacteriales</taxon>
        <taxon>Clostridiaceae</taxon>
        <taxon>Clostridium</taxon>
    </lineage>
</organism>
<evidence type="ECO:0000256" key="2">
    <source>
        <dbReference type="ARBA" id="ARBA00022540"/>
    </source>
</evidence>
<dbReference type="GO" id="GO:0016020">
    <property type="term" value="C:membrane"/>
    <property type="evidence" value="ECO:0007669"/>
    <property type="project" value="TreeGrafter"/>
</dbReference>
<keyword evidence="2 4" id="KW-0396">Initiation factor</keyword>